<feature type="region of interest" description="Disordered" evidence="1">
    <location>
        <begin position="1"/>
        <end position="32"/>
    </location>
</feature>
<proteinExistence type="predicted"/>
<dbReference type="EMBL" id="JBIAZU010000006">
    <property type="protein sequence ID" value="MFF5294446.1"/>
    <property type="molecule type" value="Genomic_DNA"/>
</dbReference>
<keyword evidence="3" id="KW-1185">Reference proteome</keyword>
<reference evidence="2 3" key="1">
    <citation type="submission" date="2024-10" db="EMBL/GenBank/DDBJ databases">
        <title>The Natural Products Discovery Center: Release of the First 8490 Sequenced Strains for Exploring Actinobacteria Biosynthetic Diversity.</title>
        <authorList>
            <person name="Kalkreuter E."/>
            <person name="Kautsar S.A."/>
            <person name="Yang D."/>
            <person name="Bader C.D."/>
            <person name="Teijaro C.N."/>
            <person name="Fluegel L."/>
            <person name="Davis C.M."/>
            <person name="Simpson J.R."/>
            <person name="Lauterbach L."/>
            <person name="Steele A.D."/>
            <person name="Gui C."/>
            <person name="Meng S."/>
            <person name="Li G."/>
            <person name="Viehrig K."/>
            <person name="Ye F."/>
            <person name="Su P."/>
            <person name="Kiefer A.F."/>
            <person name="Nichols A."/>
            <person name="Cepeda A.J."/>
            <person name="Yan W."/>
            <person name="Fan B."/>
            <person name="Jiang Y."/>
            <person name="Adhikari A."/>
            <person name="Zheng C.-J."/>
            <person name="Schuster L."/>
            <person name="Cowan T.M."/>
            <person name="Smanski M.J."/>
            <person name="Chevrette M.G."/>
            <person name="De Carvalho L.P.S."/>
            <person name="Shen B."/>
        </authorList>
    </citation>
    <scope>NUCLEOTIDE SEQUENCE [LARGE SCALE GENOMIC DNA]</scope>
    <source>
        <strain evidence="2 3">NPDC000087</strain>
    </source>
</reference>
<name>A0ABW6WMC5_9ACTN</name>
<dbReference type="RefSeq" id="WP_157296544.1">
    <property type="nucleotide sequence ID" value="NZ_JBIAZU010000006.1"/>
</dbReference>
<accession>A0ABW6WMC5</accession>
<sequence>MQTTLRPQPTPPNADADQSRRPRGHHAAGARRDRVAAGSVFCDALRLLDIAEHTGVETLAVFAAQEWAKVPLPLGGCRDRRVAGHLAAELAHVAGDEQDRLRARRDGNAIRDRTDGLI</sequence>
<organism evidence="2 3">
    <name type="scientific">Paractinoplanes globisporus</name>
    <dbReference type="NCBI Taxonomy" id="113565"/>
    <lineage>
        <taxon>Bacteria</taxon>
        <taxon>Bacillati</taxon>
        <taxon>Actinomycetota</taxon>
        <taxon>Actinomycetes</taxon>
        <taxon>Micromonosporales</taxon>
        <taxon>Micromonosporaceae</taxon>
        <taxon>Paractinoplanes</taxon>
    </lineage>
</organism>
<evidence type="ECO:0000313" key="3">
    <source>
        <dbReference type="Proteomes" id="UP001602245"/>
    </source>
</evidence>
<protein>
    <submittedName>
        <fullName evidence="2">Uncharacterized protein</fullName>
    </submittedName>
</protein>
<evidence type="ECO:0000256" key="1">
    <source>
        <dbReference type="SAM" id="MobiDB-lite"/>
    </source>
</evidence>
<dbReference type="Proteomes" id="UP001602245">
    <property type="component" value="Unassembled WGS sequence"/>
</dbReference>
<evidence type="ECO:0000313" key="2">
    <source>
        <dbReference type="EMBL" id="MFF5294446.1"/>
    </source>
</evidence>
<comment type="caution">
    <text evidence="2">The sequence shown here is derived from an EMBL/GenBank/DDBJ whole genome shotgun (WGS) entry which is preliminary data.</text>
</comment>
<gene>
    <name evidence="2" type="ORF">ACFY35_33835</name>
</gene>